<feature type="domain" description="DUF402" evidence="1">
    <location>
        <begin position="65"/>
        <end position="161"/>
    </location>
</feature>
<sequence>MKRKYADRPNWTRVLEKRFNITHIENKELNGYLSITHIDKVREPLIIDVGGKRLCLANDGFIWTQYFPKDKNYALTTMFNEKHEIVQLYFDICTGNKINPSGIPYYDDLYLDVVLLPTGEILLLDEDELKEALEDNDITKEQYDLAYFEANNLIEQISENKIELLNMCKRYLEFMISLD</sequence>
<dbReference type="EMBL" id="JAGSOJ010000001">
    <property type="protein sequence ID" value="MCM1988229.1"/>
    <property type="molecule type" value="Genomic_DNA"/>
</dbReference>
<dbReference type="RefSeq" id="WP_250857086.1">
    <property type="nucleotide sequence ID" value="NZ_JAGSOJ010000001.1"/>
</dbReference>
<accession>A0A9J6NX77</accession>
<evidence type="ECO:0000259" key="1">
    <source>
        <dbReference type="Pfam" id="PF04167"/>
    </source>
</evidence>
<reference evidence="2" key="1">
    <citation type="journal article" date="2021" name="mSystems">
        <title>Bacteria and Archaea Synergistically Convert Glycine Betaine to Biogenic Methane in the Formosa Cold Seep of the South China Sea.</title>
        <authorList>
            <person name="Li L."/>
            <person name="Zhang W."/>
            <person name="Zhang S."/>
            <person name="Song L."/>
            <person name="Sun Q."/>
            <person name="Zhang H."/>
            <person name="Xiang H."/>
            <person name="Dong X."/>
        </authorList>
    </citation>
    <scope>NUCLEOTIDE SEQUENCE</scope>
    <source>
        <strain evidence="2">ZWT</strain>
    </source>
</reference>
<name>A0A9J6NX77_9CLOT</name>
<organism evidence="2 3">
    <name type="scientific">Oceanirhabdus seepicola</name>
    <dbReference type="NCBI Taxonomy" id="2828781"/>
    <lineage>
        <taxon>Bacteria</taxon>
        <taxon>Bacillati</taxon>
        <taxon>Bacillota</taxon>
        <taxon>Clostridia</taxon>
        <taxon>Eubacteriales</taxon>
        <taxon>Clostridiaceae</taxon>
        <taxon>Oceanirhabdus</taxon>
    </lineage>
</organism>
<dbReference type="Pfam" id="PF04167">
    <property type="entry name" value="DUF402"/>
    <property type="match status" value="1"/>
</dbReference>
<dbReference type="PANTHER" id="PTHR41271">
    <property type="entry name" value="DUF402 DOMAIN-CONTAINING PROTEIN"/>
    <property type="match status" value="1"/>
</dbReference>
<evidence type="ECO:0000313" key="3">
    <source>
        <dbReference type="Proteomes" id="UP001056429"/>
    </source>
</evidence>
<dbReference type="AlphaFoldDB" id="A0A9J6NX77"/>
<reference evidence="2" key="2">
    <citation type="submission" date="2021-04" db="EMBL/GenBank/DDBJ databases">
        <authorList>
            <person name="Dong X."/>
        </authorList>
    </citation>
    <scope>NUCLEOTIDE SEQUENCE</scope>
    <source>
        <strain evidence="2">ZWT</strain>
    </source>
</reference>
<dbReference type="Proteomes" id="UP001056429">
    <property type="component" value="Unassembled WGS sequence"/>
</dbReference>
<dbReference type="InterPro" id="IPR035930">
    <property type="entry name" value="FomD-like_sf"/>
</dbReference>
<dbReference type="PANTHER" id="PTHR41271:SF1">
    <property type="entry name" value="DUF402 DOMAIN-CONTAINING PROTEIN"/>
    <property type="match status" value="1"/>
</dbReference>
<proteinExistence type="predicted"/>
<keyword evidence="3" id="KW-1185">Reference proteome</keyword>
<dbReference type="SUPFAM" id="SSF159234">
    <property type="entry name" value="FomD-like"/>
    <property type="match status" value="1"/>
</dbReference>
<evidence type="ECO:0000313" key="2">
    <source>
        <dbReference type="EMBL" id="MCM1988229.1"/>
    </source>
</evidence>
<dbReference type="InterPro" id="IPR007295">
    <property type="entry name" value="DUF402"/>
</dbReference>
<dbReference type="Gene3D" id="2.40.380.10">
    <property type="entry name" value="FomD-like"/>
    <property type="match status" value="1"/>
</dbReference>
<comment type="caution">
    <text evidence="2">The sequence shown here is derived from an EMBL/GenBank/DDBJ whole genome shotgun (WGS) entry which is preliminary data.</text>
</comment>
<gene>
    <name evidence="2" type="ORF">KDK92_00640</name>
</gene>
<protein>
    <submittedName>
        <fullName evidence="2">DUF402 domain-containing protein</fullName>
    </submittedName>
</protein>